<proteinExistence type="predicted"/>
<sequence>MRTDNPSTSAIVLGPADPADPSWYDSRVYSWAYRAARSGQACSDQVARITVALVRNAHQHTRSGSPRGTVEVTVTRDRFQVQVTVTDNGADQGADGWYPFPRARPHGGGLHLVERLSLYWDWAGGAGLPITVRALVDR</sequence>
<dbReference type="InterPro" id="IPR003594">
    <property type="entry name" value="HATPase_dom"/>
</dbReference>
<evidence type="ECO:0000313" key="2">
    <source>
        <dbReference type="EMBL" id="MBB6118484.1"/>
    </source>
</evidence>
<organism evidence="2 3">
    <name type="scientific">Nocardiopsis algeriensis</name>
    <dbReference type="NCBI Taxonomy" id="1478215"/>
    <lineage>
        <taxon>Bacteria</taxon>
        <taxon>Bacillati</taxon>
        <taxon>Actinomycetota</taxon>
        <taxon>Actinomycetes</taxon>
        <taxon>Streptosporangiales</taxon>
        <taxon>Nocardiopsidaceae</taxon>
        <taxon>Nocardiopsis</taxon>
    </lineage>
</organism>
<dbReference type="Pfam" id="PF13581">
    <property type="entry name" value="HATPase_c_2"/>
    <property type="match status" value="1"/>
</dbReference>
<name>A0A841IKI7_9ACTN</name>
<dbReference type="SUPFAM" id="SSF55874">
    <property type="entry name" value="ATPase domain of HSP90 chaperone/DNA topoisomerase II/histidine kinase"/>
    <property type="match status" value="1"/>
</dbReference>
<comment type="caution">
    <text evidence="2">The sequence shown here is derived from an EMBL/GenBank/DDBJ whole genome shotgun (WGS) entry which is preliminary data.</text>
</comment>
<reference evidence="2 3" key="1">
    <citation type="submission" date="2020-08" db="EMBL/GenBank/DDBJ databases">
        <title>Genomic Encyclopedia of Type Strains, Phase III (KMG-III): the genomes of soil and plant-associated and newly described type strains.</title>
        <authorList>
            <person name="Whitman W."/>
        </authorList>
    </citation>
    <scope>NUCLEOTIDE SEQUENCE [LARGE SCALE GENOMIC DNA]</scope>
    <source>
        <strain evidence="2 3">CECT 8712</strain>
    </source>
</reference>
<dbReference type="CDD" id="cd16936">
    <property type="entry name" value="HATPase_RsbW-like"/>
    <property type="match status" value="1"/>
</dbReference>
<dbReference type="InterPro" id="IPR036890">
    <property type="entry name" value="HATPase_C_sf"/>
</dbReference>
<accession>A0A841IKI7</accession>
<dbReference type="RefSeq" id="WP_184286420.1">
    <property type="nucleotide sequence ID" value="NZ_JACHJO010000001.1"/>
</dbReference>
<evidence type="ECO:0000313" key="3">
    <source>
        <dbReference type="Proteomes" id="UP000536604"/>
    </source>
</evidence>
<evidence type="ECO:0000259" key="1">
    <source>
        <dbReference type="Pfam" id="PF13581"/>
    </source>
</evidence>
<dbReference type="Gene3D" id="3.30.565.10">
    <property type="entry name" value="Histidine kinase-like ATPase, C-terminal domain"/>
    <property type="match status" value="1"/>
</dbReference>
<protein>
    <submittedName>
        <fullName evidence="2">Anti-sigma regulatory factor (Ser/Thr protein kinase)</fullName>
    </submittedName>
</protein>
<gene>
    <name evidence="2" type="ORF">FHS13_000412</name>
</gene>
<dbReference type="EMBL" id="JACHJO010000001">
    <property type="protein sequence ID" value="MBB6118484.1"/>
    <property type="molecule type" value="Genomic_DNA"/>
</dbReference>
<keyword evidence="3" id="KW-1185">Reference proteome</keyword>
<dbReference type="Proteomes" id="UP000536604">
    <property type="component" value="Unassembled WGS sequence"/>
</dbReference>
<feature type="domain" description="Histidine kinase/HSP90-like ATPase" evidence="1">
    <location>
        <begin position="28"/>
        <end position="117"/>
    </location>
</feature>
<dbReference type="AlphaFoldDB" id="A0A841IKI7"/>